<sequence>KKKRKKEKKKTEKEKKKVLETFFNLSPSKLNRHPWRWFGGEKMMG</sequence>
<reference evidence="1" key="1">
    <citation type="submission" date="2023-03" db="UniProtKB">
        <authorList>
            <consortium name="EnsemblPlants"/>
        </authorList>
    </citation>
    <scope>IDENTIFICATION</scope>
</reference>
<dbReference type="AlphaFoldDB" id="A0A9I9E4U6"/>
<proteinExistence type="predicted"/>
<evidence type="ECO:0000313" key="1">
    <source>
        <dbReference type="EnsemblPlants" id="MELO3C028757.2.1"/>
    </source>
</evidence>
<name>A0A9I9E4U6_CUCME</name>
<dbReference type="EnsemblPlants" id="MELO3C028757.2.1">
    <property type="protein sequence ID" value="MELO3C028757.2.1"/>
    <property type="gene ID" value="MELO3C028757.2"/>
</dbReference>
<dbReference type="Gramene" id="MELO3C028757.2.1">
    <property type="protein sequence ID" value="MELO3C028757.2.1"/>
    <property type="gene ID" value="MELO3C028757.2"/>
</dbReference>
<accession>A0A9I9E4U6</accession>
<organism evidence="1">
    <name type="scientific">Cucumis melo</name>
    <name type="common">Muskmelon</name>
    <dbReference type="NCBI Taxonomy" id="3656"/>
    <lineage>
        <taxon>Eukaryota</taxon>
        <taxon>Viridiplantae</taxon>
        <taxon>Streptophyta</taxon>
        <taxon>Embryophyta</taxon>
        <taxon>Tracheophyta</taxon>
        <taxon>Spermatophyta</taxon>
        <taxon>Magnoliopsida</taxon>
        <taxon>eudicotyledons</taxon>
        <taxon>Gunneridae</taxon>
        <taxon>Pentapetalae</taxon>
        <taxon>rosids</taxon>
        <taxon>fabids</taxon>
        <taxon>Cucurbitales</taxon>
        <taxon>Cucurbitaceae</taxon>
        <taxon>Benincaseae</taxon>
        <taxon>Cucumis</taxon>
    </lineage>
</organism>
<protein>
    <submittedName>
        <fullName evidence="1">Uncharacterized protein</fullName>
    </submittedName>
</protein>